<dbReference type="Gene3D" id="3.40.190.290">
    <property type="match status" value="1"/>
</dbReference>
<keyword evidence="2" id="KW-0805">Transcription regulation</keyword>
<dbReference type="EMBL" id="FNEM01000005">
    <property type="protein sequence ID" value="SDJ11536.1"/>
    <property type="molecule type" value="Genomic_DNA"/>
</dbReference>
<reference evidence="7" key="1">
    <citation type="submission" date="2016-10" db="EMBL/GenBank/DDBJ databases">
        <authorList>
            <person name="Varghese N."/>
            <person name="Submissions S."/>
        </authorList>
    </citation>
    <scope>NUCLEOTIDE SEQUENCE [LARGE SCALE GENOMIC DNA]</scope>
    <source>
        <strain evidence="7">DSM 23317</strain>
    </source>
</reference>
<keyword evidence="7" id="KW-1185">Reference proteome</keyword>
<gene>
    <name evidence="6" type="ORF">SAMN04488540_10546</name>
</gene>
<dbReference type="AlphaFoldDB" id="A0A1G8R3I3"/>
<dbReference type="Gene3D" id="1.10.10.10">
    <property type="entry name" value="Winged helix-like DNA-binding domain superfamily/Winged helix DNA-binding domain"/>
    <property type="match status" value="1"/>
</dbReference>
<dbReference type="FunFam" id="1.10.10.10:FF:000001">
    <property type="entry name" value="LysR family transcriptional regulator"/>
    <property type="match status" value="1"/>
</dbReference>
<dbReference type="GO" id="GO:0043565">
    <property type="term" value="F:sequence-specific DNA binding"/>
    <property type="evidence" value="ECO:0007669"/>
    <property type="project" value="TreeGrafter"/>
</dbReference>
<dbReference type="Proteomes" id="UP000199527">
    <property type="component" value="Unassembled WGS sequence"/>
</dbReference>
<dbReference type="InterPro" id="IPR036390">
    <property type="entry name" value="WH_DNA-bd_sf"/>
</dbReference>
<feature type="domain" description="HTH lysR-type" evidence="5">
    <location>
        <begin position="1"/>
        <end position="41"/>
    </location>
</feature>
<sequence>MRRAAQSLGMTPAAVSQQIRHLETQLDTRLLHRSTRKLSLTEAGQAYFHHCQQMVQSAQEAEQALAAVRYQLAGEVRMTAPVGLAARQLPMALAPLLAQHPKLTLTLLASDECLNMVENRLDIAFRAGPLEDSTLVATPVCEFPSRLCASPSYLESHGTPETPEALEQHAFLVQSQTHRDGRLQLVHSTLGQRRVRITPKIQTNNLQVVHRFACQGLGLAVLPDHEASNALERGELLPVLPGWQLSGLPFFMVTPDRHRTEKVEAVIAAVKRYFLASTGAREPE</sequence>
<dbReference type="InterPro" id="IPR058163">
    <property type="entry name" value="LysR-type_TF_proteobact-type"/>
</dbReference>
<dbReference type="Pfam" id="PF03466">
    <property type="entry name" value="LysR_substrate"/>
    <property type="match status" value="1"/>
</dbReference>
<evidence type="ECO:0000313" key="7">
    <source>
        <dbReference type="Proteomes" id="UP000199527"/>
    </source>
</evidence>
<evidence type="ECO:0000313" key="6">
    <source>
        <dbReference type="EMBL" id="SDJ11536.1"/>
    </source>
</evidence>
<dbReference type="PANTHER" id="PTHR30537:SF30">
    <property type="entry name" value="TRANSCRIPTIONAL REGULATOR-RELATED"/>
    <property type="match status" value="1"/>
</dbReference>
<proteinExistence type="inferred from homology"/>
<organism evidence="6 7">
    <name type="scientific">Ferrimonas sediminum</name>
    <dbReference type="NCBI Taxonomy" id="718193"/>
    <lineage>
        <taxon>Bacteria</taxon>
        <taxon>Pseudomonadati</taxon>
        <taxon>Pseudomonadota</taxon>
        <taxon>Gammaproteobacteria</taxon>
        <taxon>Alteromonadales</taxon>
        <taxon>Ferrimonadaceae</taxon>
        <taxon>Ferrimonas</taxon>
    </lineage>
</organism>
<dbReference type="GO" id="GO:0006351">
    <property type="term" value="P:DNA-templated transcription"/>
    <property type="evidence" value="ECO:0007669"/>
    <property type="project" value="TreeGrafter"/>
</dbReference>
<keyword evidence="4" id="KW-0804">Transcription</keyword>
<keyword evidence="3 6" id="KW-0238">DNA-binding</keyword>
<protein>
    <submittedName>
        <fullName evidence="6">DNA-binding transcriptional regulator, LysR family</fullName>
    </submittedName>
</protein>
<dbReference type="InterPro" id="IPR000847">
    <property type="entry name" value="LysR_HTH_N"/>
</dbReference>
<dbReference type="SUPFAM" id="SSF53850">
    <property type="entry name" value="Periplasmic binding protein-like II"/>
    <property type="match status" value="1"/>
</dbReference>
<dbReference type="Pfam" id="PF00126">
    <property type="entry name" value="HTH_1"/>
    <property type="match status" value="1"/>
</dbReference>
<comment type="similarity">
    <text evidence="1">Belongs to the LysR transcriptional regulatory family.</text>
</comment>
<accession>A0A1G8R3I3</accession>
<evidence type="ECO:0000259" key="5">
    <source>
        <dbReference type="PROSITE" id="PS50931"/>
    </source>
</evidence>
<evidence type="ECO:0000256" key="3">
    <source>
        <dbReference type="ARBA" id="ARBA00023125"/>
    </source>
</evidence>
<evidence type="ECO:0000256" key="4">
    <source>
        <dbReference type="ARBA" id="ARBA00023163"/>
    </source>
</evidence>
<evidence type="ECO:0000256" key="2">
    <source>
        <dbReference type="ARBA" id="ARBA00023015"/>
    </source>
</evidence>
<dbReference type="CDD" id="cd08422">
    <property type="entry name" value="PBP2_CrgA_like"/>
    <property type="match status" value="1"/>
</dbReference>
<dbReference type="GO" id="GO:0003700">
    <property type="term" value="F:DNA-binding transcription factor activity"/>
    <property type="evidence" value="ECO:0007669"/>
    <property type="project" value="InterPro"/>
</dbReference>
<evidence type="ECO:0000256" key="1">
    <source>
        <dbReference type="ARBA" id="ARBA00009437"/>
    </source>
</evidence>
<dbReference type="InterPro" id="IPR005119">
    <property type="entry name" value="LysR_subst-bd"/>
</dbReference>
<dbReference type="SUPFAM" id="SSF46785">
    <property type="entry name" value="Winged helix' DNA-binding domain"/>
    <property type="match status" value="1"/>
</dbReference>
<dbReference type="PROSITE" id="PS50931">
    <property type="entry name" value="HTH_LYSR"/>
    <property type="match status" value="1"/>
</dbReference>
<dbReference type="PANTHER" id="PTHR30537">
    <property type="entry name" value="HTH-TYPE TRANSCRIPTIONAL REGULATOR"/>
    <property type="match status" value="1"/>
</dbReference>
<name>A0A1G8R3I3_9GAMM</name>
<dbReference type="InterPro" id="IPR036388">
    <property type="entry name" value="WH-like_DNA-bd_sf"/>
</dbReference>